<dbReference type="InterPro" id="IPR036388">
    <property type="entry name" value="WH-like_DNA-bd_sf"/>
</dbReference>
<dbReference type="AlphaFoldDB" id="A0A841DFU6"/>
<organism evidence="2 3">
    <name type="scientific">Kribbella solani</name>
    <dbReference type="NCBI Taxonomy" id="236067"/>
    <lineage>
        <taxon>Bacteria</taxon>
        <taxon>Bacillati</taxon>
        <taxon>Actinomycetota</taxon>
        <taxon>Actinomycetes</taxon>
        <taxon>Propionibacteriales</taxon>
        <taxon>Kribbellaceae</taxon>
        <taxon>Kribbella</taxon>
    </lineage>
</organism>
<dbReference type="RefSeq" id="WP_184831349.1">
    <property type="nucleotide sequence ID" value="NZ_BAAAVN010000014.1"/>
</dbReference>
<dbReference type="InterPro" id="IPR051797">
    <property type="entry name" value="TrmB-like"/>
</dbReference>
<accession>A0A841DFU6</accession>
<dbReference type="PANTHER" id="PTHR34293:SF1">
    <property type="entry name" value="HTH-TYPE TRANSCRIPTIONAL REGULATOR TRMBL2"/>
    <property type="match status" value="1"/>
</dbReference>
<proteinExistence type="predicted"/>
<dbReference type="PANTHER" id="PTHR34293">
    <property type="entry name" value="HTH-TYPE TRANSCRIPTIONAL REGULATOR TRMBL2"/>
    <property type="match status" value="1"/>
</dbReference>
<comment type="caution">
    <text evidence="2">The sequence shown here is derived from an EMBL/GenBank/DDBJ whole genome shotgun (WGS) entry which is preliminary data.</text>
</comment>
<dbReference type="InterPro" id="IPR002831">
    <property type="entry name" value="Tscrpt_reg_TrmB_N"/>
</dbReference>
<protein>
    <submittedName>
        <fullName evidence="2">Sugar-specific transcriptional regulator TrmB</fullName>
    </submittedName>
</protein>
<keyword evidence="3" id="KW-1185">Reference proteome</keyword>
<dbReference type="Gene3D" id="1.10.10.10">
    <property type="entry name" value="Winged helix-like DNA-binding domain superfamily/Winged helix DNA-binding domain"/>
    <property type="match status" value="1"/>
</dbReference>
<evidence type="ECO:0000313" key="3">
    <source>
        <dbReference type="Proteomes" id="UP000558997"/>
    </source>
</evidence>
<dbReference type="Proteomes" id="UP000558997">
    <property type="component" value="Unassembled WGS sequence"/>
</dbReference>
<feature type="domain" description="Transcription regulator TrmB N-terminal" evidence="1">
    <location>
        <begin position="7"/>
        <end position="64"/>
    </location>
</feature>
<name>A0A841DFU6_9ACTN</name>
<evidence type="ECO:0000313" key="2">
    <source>
        <dbReference type="EMBL" id="MBB5977403.1"/>
    </source>
</evidence>
<evidence type="ECO:0000259" key="1">
    <source>
        <dbReference type="Pfam" id="PF01978"/>
    </source>
</evidence>
<sequence>MLERLVEVGLDPREAQFYLAVLDAGRTTIADAARSARTSRTNGYDLAKRLRERGLISMVESGPTSSTGNRSHGVLVANDPARFLDEWAERRRQLESLVPELRALHASGRSRPRVRYLEGASGIRSALFETLEWKSPILGILSMRDLLTVPGEEAMRQYIAARRTRELSLRVIRTREHDVPGAWLTSSHDFREVRFAPARYAFTMTTVLGESQVVTMSSARERFAMIIESHEYAELQRNLFEVLWTTSTPARVAD</sequence>
<gene>
    <name evidence="2" type="ORF">HDA44_000744</name>
</gene>
<reference evidence="2 3" key="1">
    <citation type="submission" date="2020-08" db="EMBL/GenBank/DDBJ databases">
        <title>Sequencing the genomes of 1000 actinobacteria strains.</title>
        <authorList>
            <person name="Klenk H.-P."/>
        </authorList>
    </citation>
    <scope>NUCLEOTIDE SEQUENCE [LARGE SCALE GENOMIC DNA]</scope>
    <source>
        <strain evidence="2 3">DSM 17294</strain>
    </source>
</reference>
<dbReference type="Pfam" id="PF01978">
    <property type="entry name" value="TrmB"/>
    <property type="match status" value="1"/>
</dbReference>
<dbReference type="EMBL" id="JACHNF010000001">
    <property type="protein sequence ID" value="MBB5977403.1"/>
    <property type="molecule type" value="Genomic_DNA"/>
</dbReference>